<proteinExistence type="predicted"/>
<gene>
    <name evidence="1" type="ORF">ACJMK2_002920</name>
</gene>
<evidence type="ECO:0000313" key="1">
    <source>
        <dbReference type="EMBL" id="KAL3890639.1"/>
    </source>
</evidence>
<sequence length="531" mass="60125">MANFPGVVSDLSLNDVKKAIQHLKDNNNWHPKSNDASTALEIAYIKKKYDVIDILVQEGFTLTMMNLPGVVMCQSVHYVNKAIQHLKYTNMWDSKCDCAAAALEVAYKLDMNDAFGLLSQDGVTLKISCLPDLVLSESFESVTKLIQLLKETNNWNPKCEDASRALENAYIKQKYSVCDLLVMEGVALTMKNFPTVVDHMSWKTTEKAMEHLKQNNAWDPKSDHAEKALEIALSKQNYDVFDLLVEKGVTLAMKNIPGVVGCVSLLSAQKAVQLLKCNSNWDSKCNDASKALEIGWKYTYLLDLLVTNGVTLTMKCLPLIVFHVSWESANKAIQHLKDNKNWNFNSEYASEALEAAYTKQKYNMIDVLVQEGVKLTMKNISRIVDIAQLTLIQKAVQHLKDSNSWDPKCDHASHSLQISLRKHKYTVFDLLVHEGVVLTMKHFPGVVESNSMMSVKKAIQYLKDTDKWDPNCADAIRALEIAWKHKCNLYDLLVQEEEILPMQDLPGVIDTVSYKDVDQHVRFIYSIMKPQ</sequence>
<reference evidence="1 2" key="1">
    <citation type="submission" date="2024-11" db="EMBL/GenBank/DDBJ databases">
        <title>Chromosome-level genome assembly of the freshwater bivalve Anodonta woodiana.</title>
        <authorList>
            <person name="Chen X."/>
        </authorList>
    </citation>
    <scope>NUCLEOTIDE SEQUENCE [LARGE SCALE GENOMIC DNA]</scope>
    <source>
        <strain evidence="1">MN2024</strain>
        <tissue evidence="1">Gills</tissue>
    </source>
</reference>
<organism evidence="1 2">
    <name type="scientific">Sinanodonta woodiana</name>
    <name type="common">Chinese pond mussel</name>
    <name type="synonym">Anodonta woodiana</name>
    <dbReference type="NCBI Taxonomy" id="1069815"/>
    <lineage>
        <taxon>Eukaryota</taxon>
        <taxon>Metazoa</taxon>
        <taxon>Spiralia</taxon>
        <taxon>Lophotrochozoa</taxon>
        <taxon>Mollusca</taxon>
        <taxon>Bivalvia</taxon>
        <taxon>Autobranchia</taxon>
        <taxon>Heteroconchia</taxon>
        <taxon>Palaeoheterodonta</taxon>
        <taxon>Unionida</taxon>
        <taxon>Unionoidea</taxon>
        <taxon>Unionidae</taxon>
        <taxon>Unioninae</taxon>
        <taxon>Sinanodonta</taxon>
    </lineage>
</organism>
<dbReference type="EMBL" id="JBJQND010000001">
    <property type="protein sequence ID" value="KAL3890639.1"/>
    <property type="molecule type" value="Genomic_DNA"/>
</dbReference>
<dbReference type="Proteomes" id="UP001634394">
    <property type="component" value="Unassembled WGS sequence"/>
</dbReference>
<protein>
    <submittedName>
        <fullName evidence="1">Uncharacterized protein</fullName>
    </submittedName>
</protein>
<dbReference type="AlphaFoldDB" id="A0ABD3XWN8"/>
<keyword evidence="2" id="KW-1185">Reference proteome</keyword>
<dbReference type="Gene3D" id="1.25.40.20">
    <property type="entry name" value="Ankyrin repeat-containing domain"/>
    <property type="match status" value="1"/>
</dbReference>
<accession>A0ABD3XWN8</accession>
<dbReference type="InterPro" id="IPR036770">
    <property type="entry name" value="Ankyrin_rpt-contain_sf"/>
</dbReference>
<comment type="caution">
    <text evidence="1">The sequence shown here is derived from an EMBL/GenBank/DDBJ whole genome shotgun (WGS) entry which is preliminary data.</text>
</comment>
<dbReference type="SUPFAM" id="SSF48403">
    <property type="entry name" value="Ankyrin repeat"/>
    <property type="match status" value="1"/>
</dbReference>
<evidence type="ECO:0000313" key="2">
    <source>
        <dbReference type="Proteomes" id="UP001634394"/>
    </source>
</evidence>
<name>A0ABD3XWN8_SINWO</name>